<comment type="caution">
    <text evidence="1">The sequence shown here is derived from an EMBL/GenBank/DDBJ whole genome shotgun (WGS) entry which is preliminary data.</text>
</comment>
<reference evidence="1 2" key="1">
    <citation type="journal article" date="2022" name="Hortic Res">
        <title>A haplotype resolved chromosomal level avocado genome allows analysis of novel avocado genes.</title>
        <authorList>
            <person name="Nath O."/>
            <person name="Fletcher S.J."/>
            <person name="Hayward A."/>
            <person name="Shaw L.M."/>
            <person name="Masouleh A.K."/>
            <person name="Furtado A."/>
            <person name="Henry R.J."/>
            <person name="Mitter N."/>
        </authorList>
    </citation>
    <scope>NUCLEOTIDE SEQUENCE [LARGE SCALE GENOMIC DNA]</scope>
    <source>
        <strain evidence="2">cv. Hass</strain>
    </source>
</reference>
<organism evidence="1 2">
    <name type="scientific">Persea americana</name>
    <name type="common">Avocado</name>
    <dbReference type="NCBI Taxonomy" id="3435"/>
    <lineage>
        <taxon>Eukaryota</taxon>
        <taxon>Viridiplantae</taxon>
        <taxon>Streptophyta</taxon>
        <taxon>Embryophyta</taxon>
        <taxon>Tracheophyta</taxon>
        <taxon>Spermatophyta</taxon>
        <taxon>Magnoliopsida</taxon>
        <taxon>Magnoliidae</taxon>
        <taxon>Laurales</taxon>
        <taxon>Lauraceae</taxon>
        <taxon>Persea</taxon>
    </lineage>
</organism>
<evidence type="ECO:0000313" key="2">
    <source>
        <dbReference type="Proteomes" id="UP001234297"/>
    </source>
</evidence>
<name>A0ACC2MQ11_PERAE</name>
<accession>A0ACC2MQ11</accession>
<keyword evidence="2" id="KW-1185">Reference proteome</keyword>
<protein>
    <submittedName>
        <fullName evidence="1">Uncharacterized protein</fullName>
    </submittedName>
</protein>
<proteinExistence type="predicted"/>
<dbReference type="EMBL" id="CM056809">
    <property type="protein sequence ID" value="KAJ8647847.1"/>
    <property type="molecule type" value="Genomic_DNA"/>
</dbReference>
<dbReference type="Proteomes" id="UP001234297">
    <property type="component" value="Chromosome 1"/>
</dbReference>
<gene>
    <name evidence="1" type="ORF">MRB53_000870</name>
</gene>
<sequence>MGAEAKPKLTPSLSRASPSFRLRSPSLNALRLRRIFDVFDNNGDGVITLNEISRALERLGLEADRKELESTVLCYIKPGKSGLDFDDFESLHRSLGDNFFGAGDVCADSEQDNEDLMEAFKVFDEDGDGFISAGELQAVLSKLGLPEGREIDRVRQMILSVDRNRDGRVDFEEFKDMMKNKSVVSPFLYQEEMNPKTSVEKMDIIVDLKTSVEMIDTAVDASCEIAHSGKVGGLEVKDAQPLKTAEEEGLGPVTPLPDRRNVEPVIGSDTPLTWISSPLKAVTNYCDGAETIGLDSCARTPKASVFDPFAPGPDELMFAPRKKTLEEPRIRPMRRLDFDNHDVSMEEVGENEVEVVHEESFLESVYESLLDAIVSKQAEGVLAENPTLNLDCDGFKTPVSSPSSKGIEEICPGAPMKRASESKKYNLVKVDLGICRKLEF</sequence>
<evidence type="ECO:0000313" key="1">
    <source>
        <dbReference type="EMBL" id="KAJ8647847.1"/>
    </source>
</evidence>